<protein>
    <submittedName>
        <fullName evidence="7">Fusaric acid resistance protein-like</fullName>
    </submittedName>
</protein>
<evidence type="ECO:0000259" key="6">
    <source>
        <dbReference type="Pfam" id="PF13515"/>
    </source>
</evidence>
<keyword evidence="3 5" id="KW-1133">Transmembrane helix</keyword>
<keyword evidence="4 5" id="KW-0472">Membrane</keyword>
<dbReference type="AlphaFoldDB" id="A0A1C3WTD5"/>
<dbReference type="Pfam" id="PF13515">
    <property type="entry name" value="FUSC_2"/>
    <property type="match status" value="1"/>
</dbReference>
<feature type="domain" description="Integral membrane bound transporter" evidence="6">
    <location>
        <begin position="23"/>
        <end position="145"/>
    </location>
</feature>
<reference evidence="7 8" key="1">
    <citation type="submission" date="2016-08" db="EMBL/GenBank/DDBJ databases">
        <authorList>
            <person name="Seilhamer J.J."/>
        </authorList>
    </citation>
    <scope>NUCLEOTIDE SEQUENCE [LARGE SCALE GENOMIC DNA]</scope>
    <source>
        <strain evidence="7 8">P1-7</strain>
    </source>
</reference>
<feature type="transmembrane region" description="Helical" evidence="5">
    <location>
        <begin position="57"/>
        <end position="79"/>
    </location>
</feature>
<organism evidence="7 8">
    <name type="scientific">Rhizobium lusitanum</name>
    <dbReference type="NCBI Taxonomy" id="293958"/>
    <lineage>
        <taxon>Bacteria</taxon>
        <taxon>Pseudomonadati</taxon>
        <taxon>Pseudomonadota</taxon>
        <taxon>Alphaproteobacteria</taxon>
        <taxon>Hyphomicrobiales</taxon>
        <taxon>Rhizobiaceae</taxon>
        <taxon>Rhizobium/Agrobacterium group</taxon>
        <taxon>Rhizobium</taxon>
    </lineage>
</organism>
<evidence type="ECO:0000256" key="2">
    <source>
        <dbReference type="ARBA" id="ARBA00022692"/>
    </source>
</evidence>
<dbReference type="GO" id="GO:0016020">
    <property type="term" value="C:membrane"/>
    <property type="evidence" value="ECO:0007669"/>
    <property type="project" value="UniProtKB-SubCell"/>
</dbReference>
<proteinExistence type="predicted"/>
<evidence type="ECO:0000256" key="1">
    <source>
        <dbReference type="ARBA" id="ARBA00004141"/>
    </source>
</evidence>
<dbReference type="RefSeq" id="WP_245297572.1">
    <property type="nucleotide sequence ID" value="NZ_FMAF01000016.1"/>
</dbReference>
<comment type="subcellular location">
    <subcellularLocation>
        <location evidence="1">Membrane</location>
        <topology evidence="1">Multi-pass membrane protein</topology>
    </subcellularLocation>
</comment>
<evidence type="ECO:0000313" key="8">
    <source>
        <dbReference type="Proteomes" id="UP000199205"/>
    </source>
</evidence>
<evidence type="ECO:0000313" key="7">
    <source>
        <dbReference type="EMBL" id="SCB43004.1"/>
    </source>
</evidence>
<name>A0A1C3WTD5_9HYPH</name>
<feature type="transmembrane region" description="Helical" evidence="5">
    <location>
        <begin position="22"/>
        <end position="45"/>
    </location>
</feature>
<sequence length="173" mass="18029">MTGLELARHVAFVLRCSAAATFSYMLASAIGLPHPVWAAMSGIIVSQEKLTETRSAMAWRLIGTVIGIVVAVAVGSLTAPLGADVAIQIALAVGLCAIVARRYPAVRVCMWTGPIVFLTVDPGMPLYMVGLYRGTEVFLGGLVGAALHAVSEAVIRGMFGRAGPDPADLPEKP</sequence>
<dbReference type="EMBL" id="FMAF01000016">
    <property type="protein sequence ID" value="SCB43004.1"/>
    <property type="molecule type" value="Genomic_DNA"/>
</dbReference>
<dbReference type="InterPro" id="IPR049453">
    <property type="entry name" value="Memb_transporter_dom"/>
</dbReference>
<gene>
    <name evidence="7" type="ORF">GA0061101_11689</name>
</gene>
<evidence type="ECO:0000256" key="4">
    <source>
        <dbReference type="ARBA" id="ARBA00023136"/>
    </source>
</evidence>
<evidence type="ECO:0000256" key="3">
    <source>
        <dbReference type="ARBA" id="ARBA00022989"/>
    </source>
</evidence>
<evidence type="ECO:0000256" key="5">
    <source>
        <dbReference type="SAM" id="Phobius"/>
    </source>
</evidence>
<keyword evidence="2 5" id="KW-0812">Transmembrane</keyword>
<accession>A0A1C3WTD5</accession>
<feature type="transmembrane region" description="Helical" evidence="5">
    <location>
        <begin position="138"/>
        <end position="155"/>
    </location>
</feature>
<feature type="transmembrane region" description="Helical" evidence="5">
    <location>
        <begin position="85"/>
        <end position="103"/>
    </location>
</feature>
<dbReference type="Proteomes" id="UP000199205">
    <property type="component" value="Unassembled WGS sequence"/>
</dbReference>